<organism evidence="1 2">
    <name type="scientific">Crepidotus variabilis</name>
    <dbReference type="NCBI Taxonomy" id="179855"/>
    <lineage>
        <taxon>Eukaryota</taxon>
        <taxon>Fungi</taxon>
        <taxon>Dikarya</taxon>
        <taxon>Basidiomycota</taxon>
        <taxon>Agaricomycotina</taxon>
        <taxon>Agaricomycetes</taxon>
        <taxon>Agaricomycetidae</taxon>
        <taxon>Agaricales</taxon>
        <taxon>Agaricineae</taxon>
        <taxon>Crepidotaceae</taxon>
        <taxon>Crepidotus</taxon>
    </lineage>
</organism>
<gene>
    <name evidence="1" type="ORF">CPB83DRAFT_853759</name>
</gene>
<evidence type="ECO:0000313" key="2">
    <source>
        <dbReference type="Proteomes" id="UP000807306"/>
    </source>
</evidence>
<dbReference type="AlphaFoldDB" id="A0A9P6JQJ2"/>
<comment type="caution">
    <text evidence="1">The sequence shown here is derived from an EMBL/GenBank/DDBJ whole genome shotgun (WGS) entry which is preliminary data.</text>
</comment>
<evidence type="ECO:0000313" key="1">
    <source>
        <dbReference type="EMBL" id="KAF9528799.1"/>
    </source>
</evidence>
<reference evidence="1" key="1">
    <citation type="submission" date="2020-11" db="EMBL/GenBank/DDBJ databases">
        <authorList>
            <consortium name="DOE Joint Genome Institute"/>
            <person name="Ahrendt S."/>
            <person name="Riley R."/>
            <person name="Andreopoulos W."/>
            <person name="Labutti K."/>
            <person name="Pangilinan J."/>
            <person name="Ruiz-Duenas F.J."/>
            <person name="Barrasa J.M."/>
            <person name="Sanchez-Garcia M."/>
            <person name="Camarero S."/>
            <person name="Miyauchi S."/>
            <person name="Serrano A."/>
            <person name="Linde D."/>
            <person name="Babiker R."/>
            <person name="Drula E."/>
            <person name="Ayuso-Fernandez I."/>
            <person name="Pacheco R."/>
            <person name="Padilla G."/>
            <person name="Ferreira P."/>
            <person name="Barriuso J."/>
            <person name="Kellner H."/>
            <person name="Castanera R."/>
            <person name="Alfaro M."/>
            <person name="Ramirez L."/>
            <person name="Pisabarro A.G."/>
            <person name="Kuo A."/>
            <person name="Tritt A."/>
            <person name="Lipzen A."/>
            <person name="He G."/>
            <person name="Yan M."/>
            <person name="Ng V."/>
            <person name="Cullen D."/>
            <person name="Martin F."/>
            <person name="Rosso M.-N."/>
            <person name="Henrissat B."/>
            <person name="Hibbett D."/>
            <person name="Martinez A.T."/>
            <person name="Grigoriev I.V."/>
        </authorList>
    </citation>
    <scope>NUCLEOTIDE SEQUENCE</scope>
    <source>
        <strain evidence="1">CBS 506.95</strain>
    </source>
</reference>
<proteinExistence type="predicted"/>
<dbReference type="Proteomes" id="UP000807306">
    <property type="component" value="Unassembled WGS sequence"/>
</dbReference>
<protein>
    <submittedName>
        <fullName evidence="1">Uncharacterized protein</fullName>
    </submittedName>
</protein>
<name>A0A9P6JQJ2_9AGAR</name>
<sequence>MLHKNATAVVAALFSVHVHCDNLNSIIAASVKSMSFVSLTRSIGDCASMNVHRLLRRARRIIGLITADRFLVFDNDLLPSELT</sequence>
<keyword evidence="2" id="KW-1185">Reference proteome</keyword>
<dbReference type="EMBL" id="MU157850">
    <property type="protein sequence ID" value="KAF9528799.1"/>
    <property type="molecule type" value="Genomic_DNA"/>
</dbReference>
<accession>A0A9P6JQJ2</accession>